<reference evidence="2" key="2">
    <citation type="submission" date="2015-01" db="EMBL/GenBank/DDBJ databases">
        <title>Evolutionary Origins and Diversification of the Mycorrhizal Mutualists.</title>
        <authorList>
            <consortium name="DOE Joint Genome Institute"/>
            <consortium name="Mycorrhizal Genomics Consortium"/>
            <person name="Kohler A."/>
            <person name="Kuo A."/>
            <person name="Nagy L.G."/>
            <person name="Floudas D."/>
            <person name="Copeland A."/>
            <person name="Barry K.W."/>
            <person name="Cichocki N."/>
            <person name="Veneault-Fourrey C."/>
            <person name="LaButti K."/>
            <person name="Lindquist E.A."/>
            <person name="Lipzen A."/>
            <person name="Lundell T."/>
            <person name="Morin E."/>
            <person name="Murat C."/>
            <person name="Riley R."/>
            <person name="Ohm R."/>
            <person name="Sun H."/>
            <person name="Tunlid A."/>
            <person name="Henrissat B."/>
            <person name="Grigoriev I.V."/>
            <person name="Hibbett D.S."/>
            <person name="Martin F."/>
        </authorList>
    </citation>
    <scope>NUCLEOTIDE SEQUENCE [LARGE SCALE GENOMIC DNA]</scope>
    <source>
        <strain evidence="2">h7</strain>
    </source>
</reference>
<dbReference type="HOGENOM" id="CLU_1086084_0_0_1"/>
<evidence type="ECO:0000313" key="1">
    <source>
        <dbReference type="EMBL" id="KIM46974.1"/>
    </source>
</evidence>
<sequence>MDGSRRTCLVLCSNRVAFAIRFTATHVNCAALAATIVNGTIFTVLDAPVRNTSSSPISPTTTSTSIASASIASASTSISTSVSSSPISSFASSSSVPTFMPSSSVPSFTSSSSISSSISSAVASSMPAAVPVMAPFDVKALSLSHGRDSSRTASHIGNDGLHQYRNMLHGRSSNSNNSLLHSDRELLVHLNRDMLDGALCDLDQGLLDDWVRAKDGEVGFGDDFELHPGYLAEQDGEFPFDLDEDENFFKDAEAFA</sequence>
<name>A0A0C3CSC2_HEBCY</name>
<evidence type="ECO:0000313" key="2">
    <source>
        <dbReference type="Proteomes" id="UP000053424"/>
    </source>
</evidence>
<gene>
    <name evidence="1" type="ORF">M413DRAFT_266912</name>
</gene>
<dbReference type="Proteomes" id="UP000053424">
    <property type="component" value="Unassembled WGS sequence"/>
</dbReference>
<accession>A0A0C3CSC2</accession>
<keyword evidence="2" id="KW-1185">Reference proteome</keyword>
<dbReference type="EMBL" id="KN831770">
    <property type="protein sequence ID" value="KIM46974.1"/>
    <property type="molecule type" value="Genomic_DNA"/>
</dbReference>
<organism evidence="1 2">
    <name type="scientific">Hebeloma cylindrosporum</name>
    <dbReference type="NCBI Taxonomy" id="76867"/>
    <lineage>
        <taxon>Eukaryota</taxon>
        <taxon>Fungi</taxon>
        <taxon>Dikarya</taxon>
        <taxon>Basidiomycota</taxon>
        <taxon>Agaricomycotina</taxon>
        <taxon>Agaricomycetes</taxon>
        <taxon>Agaricomycetidae</taxon>
        <taxon>Agaricales</taxon>
        <taxon>Agaricineae</taxon>
        <taxon>Hymenogastraceae</taxon>
        <taxon>Hebeloma</taxon>
    </lineage>
</organism>
<protein>
    <submittedName>
        <fullName evidence="1">Uncharacterized protein</fullName>
    </submittedName>
</protein>
<reference evidence="1 2" key="1">
    <citation type="submission" date="2014-04" db="EMBL/GenBank/DDBJ databases">
        <authorList>
            <consortium name="DOE Joint Genome Institute"/>
            <person name="Kuo A."/>
            <person name="Gay G."/>
            <person name="Dore J."/>
            <person name="Kohler A."/>
            <person name="Nagy L.G."/>
            <person name="Floudas D."/>
            <person name="Copeland A."/>
            <person name="Barry K.W."/>
            <person name="Cichocki N."/>
            <person name="Veneault-Fourrey C."/>
            <person name="LaButti K."/>
            <person name="Lindquist E.A."/>
            <person name="Lipzen A."/>
            <person name="Lundell T."/>
            <person name="Morin E."/>
            <person name="Murat C."/>
            <person name="Sun H."/>
            <person name="Tunlid A."/>
            <person name="Henrissat B."/>
            <person name="Grigoriev I.V."/>
            <person name="Hibbett D.S."/>
            <person name="Martin F."/>
            <person name="Nordberg H.P."/>
            <person name="Cantor M.N."/>
            <person name="Hua S.X."/>
        </authorList>
    </citation>
    <scope>NUCLEOTIDE SEQUENCE [LARGE SCALE GENOMIC DNA]</scope>
    <source>
        <strain evidence="2">h7</strain>
    </source>
</reference>
<dbReference type="AlphaFoldDB" id="A0A0C3CSC2"/>
<proteinExistence type="predicted"/>